<dbReference type="AlphaFoldDB" id="A0A1I2HPL6"/>
<organism evidence="1 2">
    <name type="scientific">Sunxiuqinia elliptica</name>
    <dbReference type="NCBI Taxonomy" id="655355"/>
    <lineage>
        <taxon>Bacteria</taxon>
        <taxon>Pseudomonadati</taxon>
        <taxon>Bacteroidota</taxon>
        <taxon>Bacteroidia</taxon>
        <taxon>Marinilabiliales</taxon>
        <taxon>Prolixibacteraceae</taxon>
        <taxon>Sunxiuqinia</taxon>
    </lineage>
</organism>
<proteinExistence type="predicted"/>
<sequence>MSYFEDFQLWKEQIEDLAPHEVKPPNQPVDEFVASTEALAIEANKDRDVLTTAGMDPSLIANLVTLSGALRYCEAQWKSEYLNRIEAQQKWQEKSPMAYEFKKDLLHHFSFAYRKDTNIHKKVMRIREGTSHADMVQDLIELAVLGEKYPEPLTAINFDLDQLQAARRLSHSMSELLAAANGSLDESNGTKQLRDKAFTLLYKTDSAVREYGRYVFWKDEDKRKRYYR</sequence>
<reference evidence="1 2" key="1">
    <citation type="submission" date="2016-10" db="EMBL/GenBank/DDBJ databases">
        <authorList>
            <person name="de Groot N.N."/>
        </authorList>
    </citation>
    <scope>NUCLEOTIDE SEQUENCE [LARGE SCALE GENOMIC DNA]</scope>
    <source>
        <strain evidence="1 2">CGMCC 1.9156</strain>
    </source>
</reference>
<dbReference type="RefSeq" id="WP_093919820.1">
    <property type="nucleotide sequence ID" value="NZ_FONW01000004.1"/>
</dbReference>
<keyword evidence="2" id="KW-1185">Reference proteome</keyword>
<evidence type="ECO:0000313" key="2">
    <source>
        <dbReference type="Proteomes" id="UP000198964"/>
    </source>
</evidence>
<name>A0A1I2HPL6_9BACT</name>
<accession>A0A1I2HPL6</accession>
<protein>
    <submittedName>
        <fullName evidence="1">Uncharacterized protein</fullName>
    </submittedName>
</protein>
<dbReference type="EMBL" id="FONW01000004">
    <property type="protein sequence ID" value="SFF30291.1"/>
    <property type="molecule type" value="Genomic_DNA"/>
</dbReference>
<gene>
    <name evidence="1" type="ORF">SAMN05216283_104135</name>
</gene>
<dbReference type="Proteomes" id="UP000198964">
    <property type="component" value="Unassembled WGS sequence"/>
</dbReference>
<evidence type="ECO:0000313" key="1">
    <source>
        <dbReference type="EMBL" id="SFF30291.1"/>
    </source>
</evidence>